<evidence type="ECO:0000256" key="4">
    <source>
        <dbReference type="ARBA" id="ARBA00022473"/>
    </source>
</evidence>
<dbReference type="Proteomes" id="UP000807504">
    <property type="component" value="Unassembled WGS sequence"/>
</dbReference>
<feature type="region of interest" description="Disordered" evidence="15">
    <location>
        <begin position="1949"/>
        <end position="1986"/>
    </location>
</feature>
<proteinExistence type="inferred from homology"/>
<dbReference type="PANTHER" id="PTHR13902">
    <property type="entry name" value="SERINE/THREONINE-PROTEIN KINASE WNK WITH NO LYSINE -RELATED"/>
    <property type="match status" value="1"/>
</dbReference>
<evidence type="ECO:0000256" key="8">
    <source>
        <dbReference type="ARBA" id="ARBA00022741"/>
    </source>
</evidence>
<comment type="similarity">
    <text evidence="14">Belongs to the protein kinase superfamily. Ser/Thr protein kinase family. WNK subfamily.</text>
</comment>
<feature type="region of interest" description="Disordered" evidence="15">
    <location>
        <begin position="1"/>
        <end position="335"/>
    </location>
</feature>
<dbReference type="Gene3D" id="1.10.510.10">
    <property type="entry name" value="Transferase(Phosphotransferase) domain 1"/>
    <property type="match status" value="1"/>
</dbReference>
<feature type="compositionally biased region" description="Polar residues" evidence="15">
    <location>
        <begin position="2268"/>
        <end position="2280"/>
    </location>
</feature>
<feature type="compositionally biased region" description="Polar residues" evidence="15">
    <location>
        <begin position="2007"/>
        <end position="2023"/>
    </location>
</feature>
<protein>
    <recommendedName>
        <fullName evidence="3">non-specific serine/threonine protein kinase</fullName>
        <ecNumber evidence="3">2.7.11.1</ecNumber>
    </recommendedName>
</protein>
<evidence type="ECO:0000256" key="1">
    <source>
        <dbReference type="ARBA" id="ARBA00001946"/>
    </source>
</evidence>
<dbReference type="GO" id="GO:0071474">
    <property type="term" value="P:cellular hyperosmotic response"/>
    <property type="evidence" value="ECO:0007669"/>
    <property type="project" value="UniProtKB-ARBA"/>
</dbReference>
<comment type="cofactor">
    <cofactor evidence="1">
        <name>Mg(2+)</name>
        <dbReference type="ChEBI" id="CHEBI:18420"/>
    </cofactor>
</comment>
<feature type="compositionally biased region" description="Low complexity" evidence="15">
    <location>
        <begin position="2281"/>
        <end position="2292"/>
    </location>
</feature>
<feature type="compositionally biased region" description="Polar residues" evidence="15">
    <location>
        <begin position="77"/>
        <end position="93"/>
    </location>
</feature>
<feature type="compositionally biased region" description="Basic and acidic residues" evidence="15">
    <location>
        <begin position="189"/>
        <end position="213"/>
    </location>
</feature>
<dbReference type="GO" id="GO:0005737">
    <property type="term" value="C:cytoplasm"/>
    <property type="evidence" value="ECO:0007669"/>
    <property type="project" value="UniProtKB-SubCell"/>
</dbReference>
<dbReference type="InterPro" id="IPR050588">
    <property type="entry name" value="WNK_Ser-Thr_kinase"/>
</dbReference>
<sequence length="3065" mass="336236">MSRQRTASTNEQFQNIDSPSPTHKRRTGHNENRITPPSNVRRSATASTTAQKSSGRRRHSPPHRPANPPPAGKLERSVSNASDISTTKQLRQTRSPERHTKVLSSHHTTCFSPGGGRHTRASSTASPVVSHRSKASRRPIVRVSSADLSDGGSNVDSLTTSKRASVPMSSKLPGSLVARKTASPARSVSEPHDVCAGIGHRESSPPEKSKDEESSSEASPPFRKLSPRYNIRLMLTNTPKNEEKNEDSEVCDKESLAIAMTRESDKEENVTRLDDDKSAISSPVSPSSENERTLMRSPSAKSPIGTEGDPTVGQSVETSKQDSDGSTQDSKSVDVTKTVVAEVREDEAEKAQATSPDGRFLKFEEEIGRGSFKTVYKGLDTLTGVAVAWCELQERLNKNERQRFREEAEMLKGLQNPNIVRFYDYWEMDLPPKGKYLVLITELMTSGTLKTYLKRFKKINTKVIKSWCRQILKGLHFLHSRQPPIIHRDLKCDNIFITGTTGAVKIGDLGLATLKNRSFAKSVIGTPEFMAPEMYEENYNESVDVYAFGMCILEMATSEYPYSECTGPAQIYKKVTNGILPQNFKKVEQPELREIISLCISSSKEDRPTVKDLLMHEFFQEDVGLKVEFVNKEESIQSTSSKVELWLRLLDAKKRKEKHKENEAIQFEFDIENDNCDEVAQAMAKNNIILDEDIRTVATLIRNQISYLTRERTRYQNKLAQQEQNLNRPQQLTPQVQSSNIQTQQPIQQVQIPVSHQYQTMSTQQSEQMNAQQKINQEMYQQQIYQTQMQQMQLHLNQQMNPVSQQSQLPSQGFETPDYQMHQLHMQVSQLQDVSAQTGQIQQHQNQQMLSQHGQMQNQQLSMPSHVLPPNMSVFTSTSQLQNQLLHSQQLQAGNQAVCSQYQAANQPYSQYQHVPSQNLPTQTSTGRFTNQVQPTLPDGSVLSPEQFQNQTQPQPSHFVQPVNGSVPVSNQYPLKCQQLPLQNIASSSIISNQQSSPVISSQHNFGQPVQSVAAACASQQNQVQPPHMQSPQKIMSSQPIQTSIPNINSTQVISNNQTSVFNQQIHPQSPQKTMSPQQNHPPNLPLSYHPQSGTDPNQIQNVNISNNAPMMSQIVQSPVVNQQYQEASQITSQLPNFQEPQQAYVQHQISASNISVPTKQMNPEDAYIDQEFLEKGTCNQLIQDSLSRQASLESDGISGTPDEKNLPPSMTTSLTSESFSADITPESSQLLSGGHQSNVAPLSSDQTGQKYIFIPGIQGTAPSNVESQAVPQRQDQGNMQIPNSQCGAQPLQDPNLSNARISGKPLVGFSASFSHASVGPDTSHFVQHDPNYPYSFSSQNYTNMWNTRSTSPLPRGSSISKSFFPPNSNCRGSSFISSSNDGSNSPVYVVVQPGNLNTQHMANWNTDGQVQYNQPEGSASMNNNFNQFISQNDASFCPVRSISTSSLSRSPSMHSLGNSWVSQTSLSVPMSEQHPGKYAKYVIPVGSRPTSPVPYYPVRVENESPLSTPPPQIISTPPSLPTHVIHPESRLGFPVIFSPKSSPPPTPVLVRSRSATPVGNMDLPSQTYLYDTQNVNIPSNANNLNQFTNPPSPIYRSRSKTFGGLVGQQINRNFVPQSVDPRQRLSPSVLSQLSKTNAGDQYHNSFTVIPFDRSHSHTPIHLPDSGPFIASSPSRLFLSLAVENSKKCNPSPDTSQWPLYQTHNNPDDYHCVHYNPTMQQNVVHRQKKTSETSFCQPGFNHPTTFLPPGSSSDQRLSPVGLRTVSSCYNALNNFQVDQVKESASHILPSESNNATPISDDSKIASIPSTENVADTEHAPDSTKHQKAEKKKVKRRRTQDRTPKLTVISVEDTMVECQLESTKGKTVTFKFDYTDTSPEEIANKLVITNLLAENHAEIFTDFIQEVIRQLKENPDKIPVIQCLDSVSGTCSPPTLRRQTLRDHLDLEKNLSMDSQDSSLPSTPQDYEKDWSPKKQGSPSKLVKPCLPTDSVPVSAAIMSTSVSEKQAVQSASEAKGNETQQKVDSAPLSKQPAKVQTNTAAGSPEVSIASSDGFSSQKTDLQQSENQSVLSGGQGIIDQAKRIQDFSSSSSSGGSTQHSQQQRAIVPDLSSLQLKLAQLTFTGSSIANDPGLSCSNAQPLQSVAQILAPSSVSSVSTKSKDVEQSNPEISVAASTMQMQMTCAHTTSIVTPVALPLASAHSQSSKASLAPSENISARRHTVATNIEGLKLELQKIHTPSVPSVNLKSNIEQGLQAIFSISSTAQTVTTPAHSNSYNHTHQLSTSTPSLNTPTEPCGTVTKSPMIVPPPLPNICSQQIDPAHQKSETLEVPPTSNVSRFKVTPVLETPTIQSALIPDPVHSVSIPVTTAPELNVKKQGRFHITRVADETSGKLMQSSSNEDLCKKAVVSNSSVTAEPVQIHAPAGKLLSQEQQIVPGYTTQTLTLQHSSSNPTLMSSLLQATVPHSQSFATNFTRSISDIGVAEDQSAKLGAVDSIISHSVAKPTIHLPIPNPNIAHALVSNVQTTDYNVKLPDVNCHDISSIHSDNMKAFPTAPERSNICDPDIANKQLLAEKVNPVTSSIYNEFENKEVPVSDNLPVANQSLIVSGYGIISSSQYSVLPSSNLSSSLSSASGDSYKMPLNSLQTPVNAVDAQKMIHCLPVSGTLGNVSYSGVSSSPAMNHMILSGPETINKVPEMSQFTTASHQMIQLQPSYLKDANANPLYCTYSSEDGKHLQIPQPEEENKNFEILECNDEYLKVILERQEQERQELSRRHQQELQSYKMHHLRTHYGGKCCFHSKSPQIAVASSQTGNDTFSSYGTSLHHSKDQVAPECAVGLTANQNIHLNSGIVGCEMDQKAYLRSTDMQQPTKKSLPIGEALQAANIIVNKPSEFGVSANISQSDIKETVSHQHVRDSSQQILSSGVLDMSSIPVGQHCVDLSTADISDPSLTKFNMPQLQVHDVHTNRNMAALTKKPVVQIPLEVAPHSSPQTVRRIINATSAINVNPAFHHVSPLISTSTSVSQLNSENETYNGHSHIINVSLPCSQNSDVIVSSPSKPFLPQPDS</sequence>
<dbReference type="FunFam" id="3.30.200.20:FF:001054">
    <property type="entry name" value="Serine/threonine-protein kinase WNK1"/>
    <property type="match status" value="1"/>
</dbReference>
<accession>A0A8T0FPS6</accession>
<reference evidence="17" key="1">
    <citation type="journal article" date="2020" name="bioRxiv">
        <title>Chromosome-level reference genome of the European wasp spider Argiope bruennichi: a resource for studies on range expansion and evolutionary adaptation.</title>
        <authorList>
            <person name="Sheffer M.M."/>
            <person name="Hoppe A."/>
            <person name="Krehenwinkel H."/>
            <person name="Uhl G."/>
            <person name="Kuss A.W."/>
            <person name="Jensen L."/>
            <person name="Jensen C."/>
            <person name="Gillespie R.G."/>
            <person name="Hoff K.J."/>
            <person name="Prost S."/>
        </authorList>
    </citation>
    <scope>NUCLEOTIDE SEQUENCE</scope>
</reference>
<dbReference type="SUPFAM" id="SSF56112">
    <property type="entry name" value="Protein kinase-like (PK-like)"/>
    <property type="match status" value="1"/>
</dbReference>
<evidence type="ECO:0000256" key="11">
    <source>
        <dbReference type="ARBA" id="ARBA00023054"/>
    </source>
</evidence>
<dbReference type="PROSITE" id="PS50011">
    <property type="entry name" value="PROTEIN_KINASE_DOM"/>
    <property type="match status" value="1"/>
</dbReference>
<dbReference type="Pfam" id="PF24889">
    <property type="entry name" value="CCTL2_WNK"/>
    <property type="match status" value="1"/>
</dbReference>
<dbReference type="GO" id="GO:0140693">
    <property type="term" value="F:molecular condensate scaffold activity"/>
    <property type="evidence" value="ECO:0007669"/>
    <property type="project" value="UniProtKB-ARBA"/>
</dbReference>
<dbReference type="InterPro" id="IPR011009">
    <property type="entry name" value="Kinase-like_dom_sf"/>
</dbReference>
<dbReference type="EC" id="2.7.11.1" evidence="3"/>
<keyword evidence="9 17" id="KW-0418">Kinase</keyword>
<feature type="region of interest" description="Disordered" evidence="15">
    <location>
        <begin position="1190"/>
        <end position="1244"/>
    </location>
</feature>
<evidence type="ECO:0000256" key="9">
    <source>
        <dbReference type="ARBA" id="ARBA00022777"/>
    </source>
</evidence>
<comment type="subcellular location">
    <subcellularLocation>
        <location evidence="2">Cytoplasm</location>
    </subcellularLocation>
</comment>
<feature type="region of interest" description="Disordered" evidence="15">
    <location>
        <begin position="1735"/>
        <end position="1757"/>
    </location>
</feature>
<evidence type="ECO:0000259" key="16">
    <source>
        <dbReference type="PROSITE" id="PS50011"/>
    </source>
</evidence>
<evidence type="ECO:0000256" key="2">
    <source>
        <dbReference type="ARBA" id="ARBA00004496"/>
    </source>
</evidence>
<evidence type="ECO:0000256" key="7">
    <source>
        <dbReference type="ARBA" id="ARBA00022679"/>
    </source>
</evidence>
<evidence type="ECO:0000256" key="10">
    <source>
        <dbReference type="ARBA" id="ARBA00022840"/>
    </source>
</evidence>
<keyword evidence="6" id="KW-0723">Serine/threonine-protein kinase</keyword>
<dbReference type="GO" id="GO:0006884">
    <property type="term" value="P:cell volume homeostasis"/>
    <property type="evidence" value="ECO:0007669"/>
    <property type="project" value="UniProtKB-ARBA"/>
</dbReference>
<dbReference type="InterPro" id="IPR000719">
    <property type="entry name" value="Prot_kinase_dom"/>
</dbReference>
<comment type="caution">
    <text evidence="17">The sequence shown here is derived from an EMBL/GenBank/DDBJ whole genome shotgun (WGS) entry which is preliminary data.</text>
</comment>
<feature type="compositionally biased region" description="Low complexity" evidence="15">
    <location>
        <begin position="2087"/>
        <end position="2102"/>
    </location>
</feature>
<comment type="catalytic activity">
    <reaction evidence="13">
        <text>L-seryl-[protein] + ATP = O-phospho-L-seryl-[protein] + ADP + H(+)</text>
        <dbReference type="Rhea" id="RHEA:17989"/>
        <dbReference type="Rhea" id="RHEA-COMP:9863"/>
        <dbReference type="Rhea" id="RHEA-COMP:11604"/>
        <dbReference type="ChEBI" id="CHEBI:15378"/>
        <dbReference type="ChEBI" id="CHEBI:29999"/>
        <dbReference type="ChEBI" id="CHEBI:30616"/>
        <dbReference type="ChEBI" id="CHEBI:83421"/>
        <dbReference type="ChEBI" id="CHEBI:456216"/>
        <dbReference type="EC" id="2.7.11.1"/>
    </reaction>
</comment>
<dbReference type="Pfam" id="PF00069">
    <property type="entry name" value="Pkinase"/>
    <property type="match status" value="1"/>
</dbReference>
<feature type="compositionally biased region" description="Basic and acidic residues" evidence="15">
    <location>
        <begin position="262"/>
        <end position="278"/>
    </location>
</feature>
<dbReference type="PROSITE" id="PS00108">
    <property type="entry name" value="PROTEIN_KINASE_ST"/>
    <property type="match status" value="1"/>
</dbReference>
<feature type="region of interest" description="Disordered" evidence="15">
    <location>
        <begin position="2268"/>
        <end position="2294"/>
    </location>
</feature>
<dbReference type="SMART" id="SM00220">
    <property type="entry name" value="S_TKc"/>
    <property type="match status" value="1"/>
</dbReference>
<evidence type="ECO:0000313" key="18">
    <source>
        <dbReference type="Proteomes" id="UP000807504"/>
    </source>
</evidence>
<feature type="compositionally biased region" description="Low complexity" evidence="15">
    <location>
        <begin position="43"/>
        <end position="53"/>
    </location>
</feature>
<evidence type="ECO:0000256" key="14">
    <source>
        <dbReference type="ARBA" id="ARBA00061662"/>
    </source>
</evidence>
<feature type="compositionally biased region" description="Polar residues" evidence="15">
    <location>
        <begin position="33"/>
        <end position="42"/>
    </location>
</feature>
<dbReference type="GO" id="GO:0005524">
    <property type="term" value="F:ATP binding"/>
    <property type="evidence" value="ECO:0007669"/>
    <property type="project" value="UniProtKB-KW"/>
</dbReference>
<feature type="compositionally biased region" description="Polar residues" evidence="15">
    <location>
        <begin position="1"/>
        <end position="21"/>
    </location>
</feature>
<dbReference type="Pfam" id="PF12202">
    <property type="entry name" value="OSR1_C"/>
    <property type="match status" value="1"/>
</dbReference>
<keyword evidence="7" id="KW-0808">Transferase</keyword>
<feature type="compositionally biased region" description="Polar residues" evidence="15">
    <location>
        <begin position="1951"/>
        <end position="1964"/>
    </location>
</feature>
<feature type="compositionally biased region" description="Basic residues" evidence="15">
    <location>
        <begin position="131"/>
        <end position="140"/>
    </location>
</feature>
<dbReference type="Gene3D" id="3.30.200.20">
    <property type="entry name" value="Phosphorylase Kinase, domain 1"/>
    <property type="match status" value="1"/>
</dbReference>
<evidence type="ECO:0000313" key="17">
    <source>
        <dbReference type="EMBL" id="KAF8791460.1"/>
    </source>
</evidence>
<keyword evidence="4" id="KW-0217">Developmental protein</keyword>
<feature type="compositionally biased region" description="Polar residues" evidence="15">
    <location>
        <begin position="102"/>
        <end position="111"/>
    </location>
</feature>
<keyword evidence="8" id="KW-0547">Nucleotide-binding</keyword>
<evidence type="ECO:0000256" key="12">
    <source>
        <dbReference type="ARBA" id="ARBA00047899"/>
    </source>
</evidence>
<evidence type="ECO:0000256" key="5">
    <source>
        <dbReference type="ARBA" id="ARBA00022490"/>
    </source>
</evidence>
<dbReference type="GO" id="GO:0140694">
    <property type="term" value="P:membraneless organelle assembly"/>
    <property type="evidence" value="ECO:0007669"/>
    <property type="project" value="UniProtKB-ARBA"/>
</dbReference>
<evidence type="ECO:0000256" key="13">
    <source>
        <dbReference type="ARBA" id="ARBA00048679"/>
    </source>
</evidence>
<name>A0A8T0FPS6_ARGBR</name>
<dbReference type="FunFam" id="1.10.510.10:FF:000006">
    <property type="entry name" value="Serine/threonine-protein kinase WNK1 isoform 2"/>
    <property type="match status" value="1"/>
</dbReference>
<feature type="compositionally biased region" description="Polar residues" evidence="15">
    <location>
        <begin position="151"/>
        <end position="163"/>
    </location>
</feature>
<feature type="compositionally biased region" description="Low complexity" evidence="15">
    <location>
        <begin position="279"/>
        <end position="288"/>
    </location>
</feature>
<feature type="compositionally biased region" description="Polar residues" evidence="15">
    <location>
        <begin position="2048"/>
        <end position="2071"/>
    </location>
</feature>
<feature type="compositionally biased region" description="Polar residues" evidence="15">
    <location>
        <begin position="1209"/>
        <end position="1244"/>
    </location>
</feature>
<keyword evidence="10" id="KW-0067">ATP-binding</keyword>
<feature type="region of interest" description="Disordered" evidence="15">
    <location>
        <begin position="2007"/>
        <end position="2071"/>
    </location>
</feature>
<evidence type="ECO:0000256" key="6">
    <source>
        <dbReference type="ARBA" id="ARBA00022527"/>
    </source>
</evidence>
<feature type="compositionally biased region" description="Polar residues" evidence="15">
    <location>
        <begin position="312"/>
        <end position="335"/>
    </location>
</feature>
<organism evidence="17 18">
    <name type="scientific">Argiope bruennichi</name>
    <name type="common">Wasp spider</name>
    <name type="synonym">Aranea bruennichi</name>
    <dbReference type="NCBI Taxonomy" id="94029"/>
    <lineage>
        <taxon>Eukaryota</taxon>
        <taxon>Metazoa</taxon>
        <taxon>Ecdysozoa</taxon>
        <taxon>Arthropoda</taxon>
        <taxon>Chelicerata</taxon>
        <taxon>Arachnida</taxon>
        <taxon>Araneae</taxon>
        <taxon>Araneomorphae</taxon>
        <taxon>Entelegynae</taxon>
        <taxon>Araneoidea</taxon>
        <taxon>Araneidae</taxon>
        <taxon>Argiope</taxon>
    </lineage>
</organism>
<keyword evidence="18" id="KW-1185">Reference proteome</keyword>
<gene>
    <name evidence="17" type="ORF">HNY73_006319</name>
</gene>
<feature type="compositionally biased region" description="Basic and acidic residues" evidence="15">
    <location>
        <begin position="1815"/>
        <end position="1826"/>
    </location>
</feature>
<dbReference type="InterPro" id="IPR024678">
    <property type="entry name" value="Kinase_OSR1/WNK_CCT"/>
</dbReference>
<dbReference type="EMBL" id="JABXBU010000011">
    <property type="protein sequence ID" value="KAF8791460.1"/>
    <property type="molecule type" value="Genomic_DNA"/>
</dbReference>
<dbReference type="Gene3D" id="3.10.20.90">
    <property type="entry name" value="Phosphatidylinositol 3-kinase Catalytic Subunit, Chain A, domain 1"/>
    <property type="match status" value="2"/>
</dbReference>
<dbReference type="CDD" id="cd13983">
    <property type="entry name" value="STKc_WNK"/>
    <property type="match status" value="1"/>
</dbReference>
<feature type="compositionally biased region" description="Basic residues" evidence="15">
    <location>
        <begin position="1827"/>
        <end position="1838"/>
    </location>
</feature>
<feature type="region of interest" description="Disordered" evidence="15">
    <location>
        <begin position="1809"/>
        <end position="1840"/>
    </location>
</feature>
<evidence type="ECO:0000256" key="15">
    <source>
        <dbReference type="SAM" id="MobiDB-lite"/>
    </source>
</evidence>
<feature type="compositionally biased region" description="Polar residues" evidence="15">
    <location>
        <begin position="1066"/>
        <end position="1082"/>
    </location>
</feature>
<evidence type="ECO:0000256" key="3">
    <source>
        <dbReference type="ARBA" id="ARBA00012513"/>
    </source>
</evidence>
<feature type="region of interest" description="Disordered" evidence="15">
    <location>
        <begin position="2084"/>
        <end position="2104"/>
    </location>
</feature>
<reference evidence="17" key="2">
    <citation type="submission" date="2020-06" db="EMBL/GenBank/DDBJ databases">
        <authorList>
            <person name="Sheffer M."/>
        </authorList>
    </citation>
    <scope>NUCLEOTIDE SEQUENCE</scope>
</reference>
<dbReference type="InterPro" id="IPR056865">
    <property type="entry name" value="CCTL2_WNK"/>
</dbReference>
<feature type="region of interest" description="Disordered" evidence="15">
    <location>
        <begin position="1066"/>
        <end position="1085"/>
    </location>
</feature>
<feature type="domain" description="Protein kinase" evidence="16">
    <location>
        <begin position="361"/>
        <end position="619"/>
    </location>
</feature>
<dbReference type="InterPro" id="IPR008271">
    <property type="entry name" value="Ser/Thr_kinase_AS"/>
</dbReference>
<dbReference type="GO" id="GO:0004674">
    <property type="term" value="F:protein serine/threonine kinase activity"/>
    <property type="evidence" value="ECO:0007669"/>
    <property type="project" value="UniProtKB-KW"/>
</dbReference>
<comment type="catalytic activity">
    <reaction evidence="12">
        <text>L-threonyl-[protein] + ATP = O-phospho-L-threonyl-[protein] + ADP + H(+)</text>
        <dbReference type="Rhea" id="RHEA:46608"/>
        <dbReference type="Rhea" id="RHEA-COMP:11060"/>
        <dbReference type="Rhea" id="RHEA-COMP:11605"/>
        <dbReference type="ChEBI" id="CHEBI:15378"/>
        <dbReference type="ChEBI" id="CHEBI:30013"/>
        <dbReference type="ChEBI" id="CHEBI:30616"/>
        <dbReference type="ChEBI" id="CHEBI:61977"/>
        <dbReference type="ChEBI" id="CHEBI:456216"/>
        <dbReference type="EC" id="2.7.11.1"/>
    </reaction>
</comment>
<keyword evidence="11" id="KW-0175">Coiled coil</keyword>
<keyword evidence="5" id="KW-0963">Cytoplasm</keyword>